<dbReference type="OrthoDB" id="5244255at2"/>
<gene>
    <name evidence="1" type="ORF">SAMN05444365_103585</name>
</gene>
<proteinExistence type="predicted"/>
<reference evidence="2" key="1">
    <citation type="submission" date="2016-10" db="EMBL/GenBank/DDBJ databases">
        <authorList>
            <person name="Varghese N."/>
            <person name="Submissions S."/>
        </authorList>
    </citation>
    <scope>NUCLEOTIDE SEQUENCE [LARGE SCALE GENOMIC DNA]</scope>
    <source>
        <strain evidence="2">DSM 45245</strain>
    </source>
</reference>
<organism evidence="1 2">
    <name type="scientific">Micromonospora pattaloongensis</name>
    <dbReference type="NCBI Taxonomy" id="405436"/>
    <lineage>
        <taxon>Bacteria</taxon>
        <taxon>Bacillati</taxon>
        <taxon>Actinomycetota</taxon>
        <taxon>Actinomycetes</taxon>
        <taxon>Micromonosporales</taxon>
        <taxon>Micromonosporaceae</taxon>
        <taxon>Micromonospora</taxon>
    </lineage>
</organism>
<accession>A0A1H3N0G9</accession>
<name>A0A1H3N0G9_9ACTN</name>
<dbReference type="EMBL" id="FNPH01000003">
    <property type="protein sequence ID" value="SDY81955.1"/>
    <property type="molecule type" value="Genomic_DNA"/>
</dbReference>
<keyword evidence="2" id="KW-1185">Reference proteome</keyword>
<protein>
    <recommendedName>
        <fullName evidence="3">Chemotaxis phosphatase CheX</fullName>
    </recommendedName>
</protein>
<evidence type="ECO:0000313" key="1">
    <source>
        <dbReference type="EMBL" id="SDY81955.1"/>
    </source>
</evidence>
<evidence type="ECO:0000313" key="2">
    <source>
        <dbReference type="Proteomes" id="UP000242415"/>
    </source>
</evidence>
<dbReference type="AlphaFoldDB" id="A0A1H3N0G9"/>
<evidence type="ECO:0008006" key="3">
    <source>
        <dbReference type="Google" id="ProtNLM"/>
    </source>
</evidence>
<dbReference type="Proteomes" id="UP000242415">
    <property type="component" value="Unassembled WGS sequence"/>
</dbReference>
<sequence>MPQNLPPLLAIRNMLEDLLGREVTVADAVPLVREDLPTTVVALYVDNTSRISGVLGLDLSLAAYAGAALGLLPPGGAQDCIEDKELSPVLAENVTELCNILTGLLNRGEGTPRSKLHQVFLPGQPLPADAQAQLLALGRRVDLRVDVARYGGGRFSLSLAN</sequence>
<dbReference type="STRING" id="405436.SAMN05444365_103585"/>